<evidence type="ECO:0000313" key="1">
    <source>
        <dbReference type="EMBL" id="PWN25459.1"/>
    </source>
</evidence>
<name>A0A316UJQ6_9BASI</name>
<dbReference type="RefSeq" id="XP_025360071.1">
    <property type="nucleotide sequence ID" value="XM_025508446.1"/>
</dbReference>
<gene>
    <name evidence="1" type="ORF">BDZ90DRAFT_262110</name>
</gene>
<protein>
    <submittedName>
        <fullName evidence="1">Uncharacterized protein</fullName>
    </submittedName>
</protein>
<organism evidence="1 2">
    <name type="scientific">Jaminaea rosea</name>
    <dbReference type="NCBI Taxonomy" id="1569628"/>
    <lineage>
        <taxon>Eukaryota</taxon>
        <taxon>Fungi</taxon>
        <taxon>Dikarya</taxon>
        <taxon>Basidiomycota</taxon>
        <taxon>Ustilaginomycotina</taxon>
        <taxon>Exobasidiomycetes</taxon>
        <taxon>Microstromatales</taxon>
        <taxon>Microstromatales incertae sedis</taxon>
        <taxon>Jaminaea</taxon>
    </lineage>
</organism>
<sequence length="140" mass="15138">MLKALKPLVVPHVVVLLVGLVFLITAVTTHEAKEAGEIHYLGECYCWTKELKCSGEQTRTLYGSTLPGANEIGYCESVAPGHPVTKACVKPDCSADCDTMKVQAHACIDNTRAYRCLIFEDDGPPAKRLDGKDSAIDDEG</sequence>
<dbReference type="Proteomes" id="UP000245884">
    <property type="component" value="Unassembled WGS sequence"/>
</dbReference>
<proteinExistence type="predicted"/>
<dbReference type="EMBL" id="KZ819675">
    <property type="protein sequence ID" value="PWN25459.1"/>
    <property type="molecule type" value="Genomic_DNA"/>
</dbReference>
<accession>A0A316UJQ6</accession>
<reference evidence="1 2" key="1">
    <citation type="journal article" date="2018" name="Mol. Biol. Evol.">
        <title>Broad Genomic Sampling Reveals a Smut Pathogenic Ancestry of the Fungal Clade Ustilaginomycotina.</title>
        <authorList>
            <person name="Kijpornyongpan T."/>
            <person name="Mondo S.J."/>
            <person name="Barry K."/>
            <person name="Sandor L."/>
            <person name="Lee J."/>
            <person name="Lipzen A."/>
            <person name="Pangilinan J."/>
            <person name="LaButti K."/>
            <person name="Hainaut M."/>
            <person name="Henrissat B."/>
            <person name="Grigoriev I.V."/>
            <person name="Spatafora J.W."/>
            <person name="Aime M.C."/>
        </authorList>
    </citation>
    <scope>NUCLEOTIDE SEQUENCE [LARGE SCALE GENOMIC DNA]</scope>
    <source>
        <strain evidence="1 2">MCA 5214</strain>
    </source>
</reference>
<dbReference type="GeneID" id="37030269"/>
<dbReference type="AlphaFoldDB" id="A0A316UJQ6"/>
<evidence type="ECO:0000313" key="2">
    <source>
        <dbReference type="Proteomes" id="UP000245884"/>
    </source>
</evidence>
<keyword evidence="2" id="KW-1185">Reference proteome</keyword>